<dbReference type="EMBL" id="BMAC01001017">
    <property type="protein sequence ID" value="GFQ05117.1"/>
    <property type="molecule type" value="Genomic_DNA"/>
</dbReference>
<dbReference type="AlphaFoldDB" id="A0A830D0J0"/>
<dbReference type="OrthoDB" id="928707at2759"/>
<name>A0A830D0J0_9LAMI</name>
<accession>A0A830D0J0</accession>
<evidence type="ECO:0000313" key="2">
    <source>
        <dbReference type="Proteomes" id="UP000653305"/>
    </source>
</evidence>
<sequence length="226" mass="26168">MFFDPLIINPFLSLILRHRRRRHSPGHRYRRLRFDLQERVEQALVLSGARHLDLHFPVLAQRHHPNLFRPCGNSGPRRLLHPELNHWRFIPRHHDGNGQRTRNPVRAGVRCWADGNVGRVHVEILGYSSHNIYIFTNVYVHIRGASVAAARAVGRYFSTRLEVRDVDDPSAVRVRDQLSNRQVVASSEQDDGHGLDFRSGLGFAPFVQLDTHDETPLGYFRRCDRA</sequence>
<organism evidence="1 2">
    <name type="scientific">Phtheirospermum japonicum</name>
    <dbReference type="NCBI Taxonomy" id="374723"/>
    <lineage>
        <taxon>Eukaryota</taxon>
        <taxon>Viridiplantae</taxon>
        <taxon>Streptophyta</taxon>
        <taxon>Embryophyta</taxon>
        <taxon>Tracheophyta</taxon>
        <taxon>Spermatophyta</taxon>
        <taxon>Magnoliopsida</taxon>
        <taxon>eudicotyledons</taxon>
        <taxon>Gunneridae</taxon>
        <taxon>Pentapetalae</taxon>
        <taxon>asterids</taxon>
        <taxon>lamiids</taxon>
        <taxon>Lamiales</taxon>
        <taxon>Orobanchaceae</taxon>
        <taxon>Orobanchaceae incertae sedis</taxon>
        <taxon>Phtheirospermum</taxon>
    </lineage>
</organism>
<keyword evidence="2" id="KW-1185">Reference proteome</keyword>
<dbReference type="Proteomes" id="UP000653305">
    <property type="component" value="Unassembled WGS sequence"/>
</dbReference>
<protein>
    <submittedName>
        <fullName evidence="1">Protein transparent testa 12</fullName>
    </submittedName>
</protein>
<proteinExistence type="predicted"/>
<comment type="caution">
    <text evidence="1">The sequence shown here is derived from an EMBL/GenBank/DDBJ whole genome shotgun (WGS) entry which is preliminary data.</text>
</comment>
<reference evidence="1" key="1">
    <citation type="submission" date="2020-07" db="EMBL/GenBank/DDBJ databases">
        <title>Ethylene signaling mediates host invasion by parasitic plants.</title>
        <authorList>
            <person name="Yoshida S."/>
        </authorList>
    </citation>
    <scope>NUCLEOTIDE SEQUENCE</scope>
    <source>
        <strain evidence="1">Okayama</strain>
    </source>
</reference>
<evidence type="ECO:0000313" key="1">
    <source>
        <dbReference type="EMBL" id="GFQ05117.1"/>
    </source>
</evidence>
<gene>
    <name evidence="1" type="ORF">PHJA_002655800</name>
</gene>